<evidence type="ECO:0000313" key="8">
    <source>
        <dbReference type="EMBL" id="QMV41980.1"/>
    </source>
</evidence>
<gene>
    <name evidence="8" type="ORF">FPL14_12850</name>
</gene>
<dbReference type="Pfam" id="PF02687">
    <property type="entry name" value="FtsX"/>
    <property type="match status" value="1"/>
</dbReference>
<feature type="transmembrane region" description="Helical" evidence="6">
    <location>
        <begin position="286"/>
        <end position="309"/>
    </location>
</feature>
<sequence>MSLLDLTVRNVQRNFRLYTIYLFSMITGVIIHFTFSSLMYNEDLLDALKNRQNFQNGVIIASIVVFLFIIFFILYANSFFMRQRKKEFGMYLLLGLKERQITLMVFYETLFIGAISLVAGILLGGLLSKLFGMLLINLMQYEQPISLSFPIEAIGSTIGLFLLLAVIISVHSHFMIRRVQLVELFHAKMKAEKAFKPSSALAILAILLLSAAFVVISRGRESVLWQDYATSSMIAVTIGIIGGTYLFFRQFTGWLLQMMSRRKKYHEGNMVLWTSSLRFQVRGNTLNLTFISLFSAVIILLTCFVAINYKVQFEAVGRNLPNDIAYESLDPAMNEKIDGLIRGSGHKVDDHRTLEALVGNTRTELAEAFENPAYYSPELLLVAEKAYNDMVIYRGADQQVDLQGTEAVSLAQGSDLAKPYESGAQPNITVKTVTETTTFQLVEKKDYALLGWRTDPVNSMIIKPAILIISDETYQRLNEQAATRSYELYQIDDAKNAESLSKEIHGLVAQTPDAYYSSFADVYSVQIESSSLLLFASGFLALIAVFALASVIYFKQLREATDEQQQYAILGKIGVDGRLMKRVIRKKLLFVFSPPLLLGILHSWFIIKYYILDSVQDFPGLDDLVWGIMIVYFLIYFLFYLSSANLYYKIVNQRQ</sequence>
<keyword evidence="9" id="KW-1185">Reference proteome</keyword>
<dbReference type="GO" id="GO:0005886">
    <property type="term" value="C:plasma membrane"/>
    <property type="evidence" value="ECO:0007669"/>
    <property type="project" value="UniProtKB-SubCell"/>
</dbReference>
<dbReference type="KEGG" id="cchl:FPL14_12850"/>
<feature type="transmembrane region" description="Helical" evidence="6">
    <location>
        <begin position="147"/>
        <end position="170"/>
    </location>
</feature>
<comment type="subcellular location">
    <subcellularLocation>
        <location evidence="1 6">Cell membrane</location>
        <topology evidence="1 6">Multi-pass membrane protein</topology>
    </subcellularLocation>
</comment>
<evidence type="ECO:0000256" key="1">
    <source>
        <dbReference type="ARBA" id="ARBA00004651"/>
    </source>
</evidence>
<evidence type="ECO:0000256" key="3">
    <source>
        <dbReference type="ARBA" id="ARBA00022692"/>
    </source>
</evidence>
<dbReference type="AlphaFoldDB" id="A0A7G5BYE6"/>
<keyword evidence="4 6" id="KW-1133">Transmembrane helix</keyword>
<dbReference type="EMBL" id="CP041969">
    <property type="protein sequence ID" value="QMV41980.1"/>
    <property type="molecule type" value="Genomic_DNA"/>
</dbReference>
<feature type="transmembrane region" description="Helical" evidence="6">
    <location>
        <begin position="20"/>
        <end position="39"/>
    </location>
</feature>
<evidence type="ECO:0000259" key="7">
    <source>
        <dbReference type="Pfam" id="PF02687"/>
    </source>
</evidence>
<evidence type="ECO:0000313" key="9">
    <source>
        <dbReference type="Proteomes" id="UP000515679"/>
    </source>
</evidence>
<proteinExistence type="inferred from homology"/>
<dbReference type="PANTHER" id="PTHR46795">
    <property type="entry name" value="ABC TRANSPORTER PERMEASE-RELATED-RELATED"/>
    <property type="match status" value="1"/>
</dbReference>
<keyword evidence="5 6" id="KW-0472">Membrane</keyword>
<dbReference type="InterPro" id="IPR052536">
    <property type="entry name" value="ABC-4_Integral_Memb_Prot"/>
</dbReference>
<feature type="domain" description="ABC3 transporter permease C-terminal" evidence="7">
    <location>
        <begin position="59"/>
        <end position="179"/>
    </location>
</feature>
<feature type="transmembrane region" description="Helical" evidence="6">
    <location>
        <begin position="624"/>
        <end position="648"/>
    </location>
</feature>
<feature type="transmembrane region" description="Helical" evidence="6">
    <location>
        <begin position="198"/>
        <end position="216"/>
    </location>
</feature>
<accession>A0A7G5BYE6</accession>
<protein>
    <submittedName>
        <fullName evidence="8">ABC transporter permease</fullName>
    </submittedName>
</protein>
<comment type="similarity">
    <text evidence="6">Belongs to the ABC-4 integral membrane protein family.</text>
</comment>
<dbReference type="GO" id="GO:0055085">
    <property type="term" value="P:transmembrane transport"/>
    <property type="evidence" value="ECO:0007669"/>
    <property type="project" value="UniProtKB-UniRule"/>
</dbReference>
<dbReference type="InterPro" id="IPR027022">
    <property type="entry name" value="ABC_permease_BceB-typ"/>
</dbReference>
<dbReference type="Proteomes" id="UP000515679">
    <property type="component" value="Chromosome"/>
</dbReference>
<evidence type="ECO:0000256" key="6">
    <source>
        <dbReference type="PIRNR" id="PIRNR018968"/>
    </source>
</evidence>
<organism evidence="8 9">
    <name type="scientific">Cohnella cholangitidis</name>
    <dbReference type="NCBI Taxonomy" id="2598458"/>
    <lineage>
        <taxon>Bacteria</taxon>
        <taxon>Bacillati</taxon>
        <taxon>Bacillota</taxon>
        <taxon>Bacilli</taxon>
        <taxon>Bacillales</taxon>
        <taxon>Paenibacillaceae</taxon>
        <taxon>Cohnella</taxon>
    </lineage>
</organism>
<feature type="transmembrane region" description="Helical" evidence="6">
    <location>
        <begin position="101"/>
        <end position="127"/>
    </location>
</feature>
<reference evidence="8 9" key="1">
    <citation type="submission" date="2019-07" db="EMBL/GenBank/DDBJ databases">
        <authorList>
            <person name="Kim J.K."/>
            <person name="Cheong H.-M."/>
            <person name="Choi Y."/>
            <person name="Hwang K.J."/>
            <person name="Lee S."/>
            <person name="Choi C."/>
        </authorList>
    </citation>
    <scope>NUCLEOTIDE SEQUENCE [LARGE SCALE GENOMIC DNA]</scope>
    <source>
        <strain evidence="8 9">KS 22</strain>
    </source>
</reference>
<evidence type="ECO:0000256" key="5">
    <source>
        <dbReference type="ARBA" id="ARBA00023136"/>
    </source>
</evidence>
<feature type="transmembrane region" description="Helical" evidence="6">
    <location>
        <begin position="228"/>
        <end position="248"/>
    </location>
</feature>
<keyword evidence="2 6" id="KW-1003">Cell membrane</keyword>
<feature type="transmembrane region" description="Helical" evidence="6">
    <location>
        <begin position="588"/>
        <end position="612"/>
    </location>
</feature>
<dbReference type="InterPro" id="IPR003838">
    <property type="entry name" value="ABC3_permease_C"/>
</dbReference>
<evidence type="ECO:0000256" key="2">
    <source>
        <dbReference type="ARBA" id="ARBA00022475"/>
    </source>
</evidence>
<keyword evidence="6" id="KW-0813">Transport</keyword>
<feature type="transmembrane region" description="Helical" evidence="6">
    <location>
        <begin position="532"/>
        <end position="554"/>
    </location>
</feature>
<feature type="transmembrane region" description="Helical" evidence="6">
    <location>
        <begin position="59"/>
        <end position="80"/>
    </location>
</feature>
<name>A0A7G5BYE6_9BACL</name>
<dbReference type="RefSeq" id="WP_182303374.1">
    <property type="nucleotide sequence ID" value="NZ_CP041969.1"/>
</dbReference>
<evidence type="ECO:0000256" key="4">
    <source>
        <dbReference type="ARBA" id="ARBA00022989"/>
    </source>
</evidence>
<dbReference type="PIRSF" id="PIRSF018968">
    <property type="entry name" value="ABC_permease_BceB"/>
    <property type="match status" value="1"/>
</dbReference>
<keyword evidence="3 6" id="KW-0812">Transmembrane</keyword>
<dbReference type="PANTHER" id="PTHR46795:SF3">
    <property type="entry name" value="ABC TRANSPORTER PERMEASE"/>
    <property type="match status" value="1"/>
</dbReference>